<name>A0A1D1YE01_9ARAE</name>
<protein>
    <submittedName>
        <fullName evidence="2">Protein translocase subunit SECA1, chloroplastic</fullName>
    </submittedName>
</protein>
<dbReference type="EMBL" id="GDJX01015073">
    <property type="protein sequence ID" value="JAT52863.1"/>
    <property type="molecule type" value="Transcribed_RNA"/>
</dbReference>
<accession>A0A1D1YE01</accession>
<reference evidence="2" key="1">
    <citation type="submission" date="2015-07" db="EMBL/GenBank/DDBJ databases">
        <title>Transcriptome Assembly of Anthurium amnicola.</title>
        <authorList>
            <person name="Suzuki J."/>
        </authorList>
    </citation>
    <scope>NUCLEOTIDE SEQUENCE</scope>
</reference>
<feature type="region of interest" description="Disordered" evidence="1">
    <location>
        <begin position="67"/>
        <end position="111"/>
    </location>
</feature>
<feature type="compositionally biased region" description="Basic and acidic residues" evidence="1">
    <location>
        <begin position="76"/>
        <end position="103"/>
    </location>
</feature>
<gene>
    <name evidence="2" type="primary">SECA1_1</name>
    <name evidence="2" type="ORF">g.146747</name>
</gene>
<proteinExistence type="predicted"/>
<feature type="non-terminal residue" evidence="2">
    <location>
        <position position="1"/>
    </location>
</feature>
<evidence type="ECO:0000313" key="2">
    <source>
        <dbReference type="EMBL" id="JAT52863.1"/>
    </source>
</evidence>
<sequence length="111" mass="12549">SGRFLELDVDKGPRLDAIDDDGRCGDGYEMFPSARQCGLLGDVNEDAFTSQKDCYEGVRKFFRRGGSPRRFQRRVASQDRDSPPRHVDKGHLGHGRGEKESRSFKSCRQPS</sequence>
<organism evidence="2">
    <name type="scientific">Anthurium amnicola</name>
    <dbReference type="NCBI Taxonomy" id="1678845"/>
    <lineage>
        <taxon>Eukaryota</taxon>
        <taxon>Viridiplantae</taxon>
        <taxon>Streptophyta</taxon>
        <taxon>Embryophyta</taxon>
        <taxon>Tracheophyta</taxon>
        <taxon>Spermatophyta</taxon>
        <taxon>Magnoliopsida</taxon>
        <taxon>Liliopsida</taxon>
        <taxon>Araceae</taxon>
        <taxon>Pothoideae</taxon>
        <taxon>Potheae</taxon>
        <taxon>Anthurium</taxon>
    </lineage>
</organism>
<dbReference type="AlphaFoldDB" id="A0A1D1YE01"/>
<evidence type="ECO:0000256" key="1">
    <source>
        <dbReference type="SAM" id="MobiDB-lite"/>
    </source>
</evidence>